<feature type="region of interest" description="Disordered" evidence="7">
    <location>
        <begin position="421"/>
        <end position="440"/>
    </location>
</feature>
<evidence type="ECO:0000256" key="7">
    <source>
        <dbReference type="SAM" id="MobiDB-lite"/>
    </source>
</evidence>
<feature type="transmembrane region" description="Helical" evidence="8">
    <location>
        <begin position="741"/>
        <end position="761"/>
    </location>
</feature>
<name>A0A383W6Q7_TETOB</name>
<keyword evidence="3" id="KW-0813">Transport</keyword>
<feature type="transmembrane region" description="Helical" evidence="8">
    <location>
        <begin position="678"/>
        <end position="704"/>
    </location>
</feature>
<feature type="compositionally biased region" description="Acidic residues" evidence="7">
    <location>
        <begin position="423"/>
        <end position="436"/>
    </location>
</feature>
<evidence type="ECO:0000256" key="8">
    <source>
        <dbReference type="SAM" id="Phobius"/>
    </source>
</evidence>
<accession>A0A383W6Q7</accession>
<feature type="transmembrane region" description="Helical" evidence="8">
    <location>
        <begin position="147"/>
        <end position="171"/>
    </location>
</feature>
<organism evidence="9 10">
    <name type="scientific">Tetradesmus obliquus</name>
    <name type="common">Green alga</name>
    <name type="synonym">Acutodesmus obliquus</name>
    <dbReference type="NCBI Taxonomy" id="3088"/>
    <lineage>
        <taxon>Eukaryota</taxon>
        <taxon>Viridiplantae</taxon>
        <taxon>Chlorophyta</taxon>
        <taxon>core chlorophytes</taxon>
        <taxon>Chlorophyceae</taxon>
        <taxon>CS clade</taxon>
        <taxon>Sphaeropleales</taxon>
        <taxon>Scenedesmaceae</taxon>
        <taxon>Tetradesmus</taxon>
    </lineage>
</organism>
<feature type="transmembrane region" description="Helical" evidence="8">
    <location>
        <begin position="183"/>
        <end position="202"/>
    </location>
</feature>
<dbReference type="PANTHER" id="PTHR10332:SF10">
    <property type="entry name" value="EQUILIBRATIVE NUCLEOSIDE TRANSPORTER 4"/>
    <property type="match status" value="1"/>
</dbReference>
<evidence type="ECO:0000256" key="3">
    <source>
        <dbReference type="ARBA" id="ARBA00022448"/>
    </source>
</evidence>
<keyword evidence="4 8" id="KW-0812">Transmembrane</keyword>
<evidence type="ECO:0000256" key="2">
    <source>
        <dbReference type="ARBA" id="ARBA00007965"/>
    </source>
</evidence>
<feature type="transmembrane region" description="Helical" evidence="8">
    <location>
        <begin position="214"/>
        <end position="238"/>
    </location>
</feature>
<evidence type="ECO:0000313" key="9">
    <source>
        <dbReference type="EMBL" id="SZX73141.1"/>
    </source>
</evidence>
<feature type="transmembrane region" description="Helical" evidence="8">
    <location>
        <begin position="121"/>
        <end position="141"/>
    </location>
</feature>
<evidence type="ECO:0000256" key="1">
    <source>
        <dbReference type="ARBA" id="ARBA00004141"/>
    </source>
</evidence>
<comment type="subcellular location">
    <subcellularLocation>
        <location evidence="1">Membrane</location>
        <topology evidence="1">Multi-pass membrane protein</topology>
    </subcellularLocation>
</comment>
<feature type="transmembrane region" description="Helical" evidence="8">
    <location>
        <begin position="12"/>
        <end position="34"/>
    </location>
</feature>
<dbReference type="Proteomes" id="UP000256970">
    <property type="component" value="Unassembled WGS sequence"/>
</dbReference>
<protein>
    <submittedName>
        <fullName evidence="9">Uncharacterized protein</fullName>
    </submittedName>
</protein>
<feature type="transmembrane region" description="Helical" evidence="8">
    <location>
        <begin position="767"/>
        <end position="787"/>
    </location>
</feature>
<keyword evidence="6 8" id="KW-0472">Membrane</keyword>
<dbReference type="GO" id="GO:0005337">
    <property type="term" value="F:nucleoside transmembrane transporter activity"/>
    <property type="evidence" value="ECO:0007669"/>
    <property type="project" value="InterPro"/>
</dbReference>
<feature type="transmembrane region" description="Helical" evidence="8">
    <location>
        <begin position="82"/>
        <end position="100"/>
    </location>
</feature>
<dbReference type="AlphaFoldDB" id="A0A383W6Q7"/>
<gene>
    <name evidence="9" type="ORF">BQ4739_LOCUS13257</name>
</gene>
<feature type="transmembrane region" description="Helical" evidence="8">
    <location>
        <begin position="799"/>
        <end position="820"/>
    </location>
</feature>
<keyword evidence="10" id="KW-1185">Reference proteome</keyword>
<dbReference type="PANTHER" id="PTHR10332">
    <property type="entry name" value="EQUILIBRATIVE NUCLEOSIDE TRANSPORTER"/>
    <property type="match status" value="1"/>
</dbReference>
<sequence length="847" mass="87001">MAHCAPLCSRPALLWPASFLLGIAVFAPLEALVLCIDYYSESFPGAQAAVKLSATYDAMLTLTQLACYCCEAWVRKYGRGRILWRHSLVAGLLCLLVVVSGSSSGSWQQQQQQQQQQQRSACHVLGVLLAMYDRVIVGEVLPPPGYALPLLIVITALIGALDGISIGAVYGEVGIAGPGPAQAVVAGHSTGFLLLVALRVITKLALPATREGTRISVCIYFAATGLLVLAAAAAYLWVLRPAVAAAASDRLESRMAKALDVVPFGATYSRASGLRFRPCPSARGVSLSMRLVHTGLPPSTLNSMRGSLSISPSLLAGTLPQYSNANSVKFFGSSKHHAAAGVAQPGSCSSDGVLDTGTLSPKAAGAGLGPLVLHSRSTASSAASSGLHGSAAGSGALPASPRALHKVAAAAAAKTKKRITFDVPEDAEEEEREVAEEAVAHSHNELAGNAAAKDQEAVHTGGSSSGVKLLTPTNTLAEGLPDAPGPAAAGVLAAAAGKLAQGAAKGKAAKTKTTAAGSDDDVDCQQQHLDQDEAVAWATVVEKDSARGGEAAAAAQGDASAFVADQADEFSPFQVVHMKTLGRKLFGAIKSMKSGKMFGASGFFSSRGFSAGLTASSRSSTGSRRPAGITLRQLSDLKSGKLKFEDVVNMSLAAPEPKYALPGRSVAAVTAAILRDSWAFCLGILLSYLGQFLVLPAILGFVAWPAVGSWYPLLLQVTQGLGDLVGKLLPVWEPNRPQATMAGIAIARMALVPAIVLGLYFYAGPGFFFPMVFALLVSAWYETSIFAMACSDGGHPDDVYVVESLLAFMIQAGSLSGALLSMALSLGPWAAAAAAEGGGGPGGGHGA</sequence>
<dbReference type="InterPro" id="IPR002259">
    <property type="entry name" value="Eqnu_transpt"/>
</dbReference>
<reference evidence="9 10" key="1">
    <citation type="submission" date="2016-10" db="EMBL/GenBank/DDBJ databases">
        <authorList>
            <person name="Cai Z."/>
        </authorList>
    </citation>
    <scope>NUCLEOTIDE SEQUENCE [LARGE SCALE GENOMIC DNA]</scope>
</reference>
<keyword evidence="5 8" id="KW-1133">Transmembrane helix</keyword>
<evidence type="ECO:0000256" key="5">
    <source>
        <dbReference type="ARBA" id="ARBA00022989"/>
    </source>
</evidence>
<dbReference type="EMBL" id="FNXT01001184">
    <property type="protein sequence ID" value="SZX73141.1"/>
    <property type="molecule type" value="Genomic_DNA"/>
</dbReference>
<evidence type="ECO:0000313" key="10">
    <source>
        <dbReference type="Proteomes" id="UP000256970"/>
    </source>
</evidence>
<proteinExistence type="inferred from homology"/>
<evidence type="ECO:0000256" key="6">
    <source>
        <dbReference type="ARBA" id="ARBA00023136"/>
    </source>
</evidence>
<evidence type="ECO:0000256" key="4">
    <source>
        <dbReference type="ARBA" id="ARBA00022692"/>
    </source>
</evidence>
<comment type="similarity">
    <text evidence="2">Belongs to the SLC29A/ENT transporter (TC 2.A.57) family.</text>
</comment>
<dbReference type="GO" id="GO:0005886">
    <property type="term" value="C:plasma membrane"/>
    <property type="evidence" value="ECO:0007669"/>
    <property type="project" value="TreeGrafter"/>
</dbReference>